<dbReference type="HAMAP" id="MF_01391">
    <property type="entry name" value="CytC_CcsA"/>
    <property type="match status" value="1"/>
</dbReference>
<feature type="domain" description="Cytochrome c assembly protein" evidence="7">
    <location>
        <begin position="68"/>
        <end position="311"/>
    </location>
</feature>
<proteinExistence type="inferred from homology"/>
<organism evidence="8">
    <name type="scientific">Apopellia endiviifolia</name>
    <dbReference type="NCBI Taxonomy" id="304445"/>
    <lineage>
        <taxon>Eukaryota</taxon>
        <taxon>Viridiplantae</taxon>
        <taxon>Streptophyta</taxon>
        <taxon>Embryophyta</taxon>
        <taxon>Marchantiophyta</taxon>
        <taxon>Jungermanniopsida</taxon>
        <taxon>Pelliidae</taxon>
        <taxon>Pelliales</taxon>
        <taxon>Pelliaceae</taxon>
        <taxon>Apopellia</taxon>
    </lineage>
</organism>
<comment type="similarity">
    <text evidence="6">Belongs to the CcmF/CycK/Ccl1/NrfE/CcsA family.</text>
</comment>
<feature type="transmembrane region" description="Helical" evidence="6">
    <location>
        <begin position="68"/>
        <end position="89"/>
    </location>
</feature>
<evidence type="ECO:0000256" key="5">
    <source>
        <dbReference type="ARBA" id="ARBA00023136"/>
    </source>
</evidence>
<dbReference type="InterPro" id="IPR017562">
    <property type="entry name" value="Cyt_c_biogenesis_CcsA"/>
</dbReference>
<dbReference type="InterPro" id="IPR002541">
    <property type="entry name" value="Cyt_c_assembly"/>
</dbReference>
<comment type="subunit">
    <text evidence="6">May interact with Ccs1.</text>
</comment>
<feature type="transmembrane region" description="Helical" evidence="6">
    <location>
        <begin position="43"/>
        <end position="62"/>
    </location>
</feature>
<dbReference type="PANTHER" id="PTHR30071">
    <property type="entry name" value="HEME EXPORTER PROTEIN C"/>
    <property type="match status" value="1"/>
</dbReference>
<protein>
    <recommendedName>
        <fullName evidence="6">Cytochrome c biogenesis protein CcsA</fullName>
    </recommendedName>
</protein>
<keyword evidence="2 6" id="KW-0812">Transmembrane</keyword>
<feature type="transmembrane region" description="Helical" evidence="6">
    <location>
        <begin position="12"/>
        <end position="31"/>
    </location>
</feature>
<feature type="transmembrane region" description="Helical" evidence="6">
    <location>
        <begin position="259"/>
        <end position="274"/>
    </location>
</feature>
<evidence type="ECO:0000256" key="1">
    <source>
        <dbReference type="ARBA" id="ARBA00004141"/>
    </source>
</evidence>
<dbReference type="AlphaFoldDB" id="K4JWR5"/>
<keyword evidence="3 6" id="KW-0201">Cytochrome c-type biogenesis</keyword>
<evidence type="ECO:0000256" key="6">
    <source>
        <dbReference type="HAMAP-Rule" id="MF_01391"/>
    </source>
</evidence>
<dbReference type="InterPro" id="IPR045062">
    <property type="entry name" value="Cyt_c_biogenesis_CcsA/CcmC"/>
</dbReference>
<feature type="transmembrane region" description="Helical" evidence="6">
    <location>
        <begin position="286"/>
        <end position="307"/>
    </location>
</feature>
<keyword evidence="8" id="KW-0934">Plastid</keyword>
<dbReference type="GO" id="GO:0009535">
    <property type="term" value="C:chloroplast thylakoid membrane"/>
    <property type="evidence" value="ECO:0007669"/>
    <property type="project" value="UniProtKB-SubCell"/>
</dbReference>
<feature type="transmembrane region" description="Helical" evidence="6">
    <location>
        <begin position="221"/>
        <end position="244"/>
    </location>
</feature>
<accession>K4JWR5</accession>
<name>K4JWR5_9MARC</name>
<evidence type="ECO:0000256" key="3">
    <source>
        <dbReference type="ARBA" id="ARBA00022748"/>
    </source>
</evidence>
<geneLocation type="chloroplast" evidence="8"/>
<evidence type="ECO:0000313" key="8">
    <source>
        <dbReference type="EMBL" id="AFU88896.1"/>
    </source>
</evidence>
<dbReference type="GO" id="GO:0017004">
    <property type="term" value="P:cytochrome complex assembly"/>
    <property type="evidence" value="ECO:0007669"/>
    <property type="project" value="UniProtKB-UniRule"/>
</dbReference>
<keyword evidence="5 6" id="KW-0472">Membrane</keyword>
<feature type="transmembrane region" description="Helical" evidence="6">
    <location>
        <begin position="137"/>
        <end position="163"/>
    </location>
</feature>
<gene>
    <name evidence="6 8" type="primary">ccsA</name>
</gene>
<dbReference type="NCBIfam" id="TIGR03144">
    <property type="entry name" value="cytochr_II_ccsB"/>
    <property type="match status" value="1"/>
</dbReference>
<dbReference type="PANTHER" id="PTHR30071:SF1">
    <property type="entry name" value="CYTOCHROME B_B6 PROTEIN-RELATED"/>
    <property type="match status" value="1"/>
</dbReference>
<dbReference type="EMBL" id="JX827163">
    <property type="protein sequence ID" value="AFU88896.1"/>
    <property type="molecule type" value="Genomic_DNA"/>
</dbReference>
<dbReference type="GeneID" id="14049795"/>
<evidence type="ECO:0000256" key="4">
    <source>
        <dbReference type="ARBA" id="ARBA00022989"/>
    </source>
</evidence>
<dbReference type="GO" id="GO:0020037">
    <property type="term" value="F:heme binding"/>
    <property type="evidence" value="ECO:0007669"/>
    <property type="project" value="InterPro"/>
</dbReference>
<sequence length="319" mass="37064">MIFTISEQVLAHASFFSLFFATFIYWGRFIHINNKTLNISGKIGMIIAYFCITGFLLTRWISSKHFPLSNLYESSMFLSWSLTLIHLILENRSRNNWLGIITAPSAMFAHGFATLGIPKEMQESLYLVPALQSHWLMMHVTTMILSYATLLCGSLSAIALLIITATKRENFPTMNYINLLFGLWIFKDYFELLKSNVHESRKVSSFTNFRKWQLIQELDNWSYRIISFGFPLLTIGILSGAVWANESWGSYWNWDPKETWALITWLIFAIYLHTRMIRGWHSKESAIIASLGFFIIWICYLGVNLLARGLHSYGWIFLK</sequence>
<dbReference type="RefSeq" id="YP_007026186.1">
    <property type="nucleotide sequence ID" value="NC_019628.1"/>
</dbReference>
<comment type="function">
    <text evidence="6">Required during biogenesis of c-type cytochromes (cytochrome c6 and cytochrome f) at the step of heme attachment.</text>
</comment>
<reference evidence="8" key="1">
    <citation type="journal article" date="2012" name="Genome Biol. Evol.">
        <title>The Chloroplast Genome of Pellia endiviifolia: Gene Content, RNA-Editing Pattern, and the Origin of Chloroplast Editing.</title>
        <authorList>
            <person name="Grosche C."/>
            <person name="Funk H.T."/>
            <person name="Maier U.G."/>
            <person name="Zauner S."/>
        </authorList>
    </citation>
    <scope>NUCLEOTIDE SEQUENCE</scope>
</reference>
<evidence type="ECO:0000256" key="2">
    <source>
        <dbReference type="ARBA" id="ARBA00022692"/>
    </source>
</evidence>
<comment type="subcellular location">
    <subcellularLocation>
        <location evidence="1">Membrane</location>
        <topology evidence="1">Multi-pass membrane protein</topology>
    </subcellularLocation>
    <subcellularLocation>
        <location evidence="6">Plastid</location>
        <location evidence="6">Chloroplast thylakoid membrane</location>
        <topology evidence="6">Multi-pass membrane protein</topology>
    </subcellularLocation>
</comment>
<feature type="transmembrane region" description="Helical" evidence="6">
    <location>
        <begin position="96"/>
        <end position="117"/>
    </location>
</feature>
<keyword evidence="8" id="KW-0150">Chloroplast</keyword>
<dbReference type="Pfam" id="PF01578">
    <property type="entry name" value="Cytochrom_C_asm"/>
    <property type="match status" value="1"/>
</dbReference>
<keyword evidence="6" id="KW-0793">Thylakoid</keyword>
<keyword evidence="4 6" id="KW-1133">Transmembrane helix</keyword>
<dbReference type="GO" id="GO:0005886">
    <property type="term" value="C:plasma membrane"/>
    <property type="evidence" value="ECO:0007669"/>
    <property type="project" value="TreeGrafter"/>
</dbReference>
<evidence type="ECO:0000259" key="7">
    <source>
        <dbReference type="Pfam" id="PF01578"/>
    </source>
</evidence>